<organism evidence="2 3">
    <name type="scientific">Endocarpon pusillum</name>
    <dbReference type="NCBI Taxonomy" id="364733"/>
    <lineage>
        <taxon>Eukaryota</taxon>
        <taxon>Fungi</taxon>
        <taxon>Dikarya</taxon>
        <taxon>Ascomycota</taxon>
        <taxon>Pezizomycotina</taxon>
        <taxon>Eurotiomycetes</taxon>
        <taxon>Chaetothyriomycetidae</taxon>
        <taxon>Verrucariales</taxon>
        <taxon>Verrucariaceae</taxon>
        <taxon>Endocarpon</taxon>
    </lineage>
</organism>
<reference evidence="2" key="1">
    <citation type="submission" date="2020-02" db="EMBL/GenBank/DDBJ databases">
        <authorList>
            <person name="Palmer J.M."/>
        </authorList>
    </citation>
    <scope>NUCLEOTIDE SEQUENCE</scope>
    <source>
        <strain evidence="2">EPUS1.4</strain>
        <tissue evidence="2">Thallus</tissue>
    </source>
</reference>
<keyword evidence="3" id="KW-1185">Reference proteome</keyword>
<proteinExistence type="predicted"/>
<dbReference type="Proteomes" id="UP000606974">
    <property type="component" value="Unassembled WGS sequence"/>
</dbReference>
<evidence type="ECO:0000256" key="1">
    <source>
        <dbReference type="SAM" id="MobiDB-lite"/>
    </source>
</evidence>
<sequence length="50" mass="5503">MIVVEQRTLEFITSVATHALDFQNANVPQQQGRVREGSAYSASSSLSHKL</sequence>
<evidence type="ECO:0000313" key="3">
    <source>
        <dbReference type="Proteomes" id="UP000606974"/>
    </source>
</evidence>
<dbReference type="AlphaFoldDB" id="A0A8H7ABA5"/>
<feature type="compositionally biased region" description="Low complexity" evidence="1">
    <location>
        <begin position="38"/>
        <end position="50"/>
    </location>
</feature>
<accession>A0A8H7ABA5</accession>
<protein>
    <submittedName>
        <fullName evidence="2">Uncharacterized protein</fullName>
    </submittedName>
</protein>
<gene>
    <name evidence="2" type="ORF">GJ744_001637</name>
</gene>
<feature type="region of interest" description="Disordered" evidence="1">
    <location>
        <begin position="28"/>
        <end position="50"/>
    </location>
</feature>
<dbReference type="EMBL" id="JAACFV010000125">
    <property type="protein sequence ID" value="KAF7504839.1"/>
    <property type="molecule type" value="Genomic_DNA"/>
</dbReference>
<comment type="caution">
    <text evidence="2">The sequence shown here is derived from an EMBL/GenBank/DDBJ whole genome shotgun (WGS) entry which is preliminary data.</text>
</comment>
<evidence type="ECO:0000313" key="2">
    <source>
        <dbReference type="EMBL" id="KAF7504839.1"/>
    </source>
</evidence>
<name>A0A8H7ABA5_9EURO</name>